<reference evidence="5 6" key="1">
    <citation type="submission" date="2019-02" db="EMBL/GenBank/DDBJ databases">
        <title>Paenibacillus sp. nov., isolated from surface-sterilized tissue of Thalictrum simplex L.</title>
        <authorList>
            <person name="Tuo L."/>
        </authorList>
    </citation>
    <scope>NUCLEOTIDE SEQUENCE [LARGE SCALE GENOMIC DNA]</scope>
    <source>
        <strain evidence="5 6">N2SHLJ1</strain>
    </source>
</reference>
<accession>A0A4Q9DSA9</accession>
<evidence type="ECO:0000256" key="2">
    <source>
        <dbReference type="ARBA" id="ARBA00022448"/>
    </source>
</evidence>
<dbReference type="SUPFAM" id="SSF53850">
    <property type="entry name" value="Periplasmic binding protein-like II"/>
    <property type="match status" value="1"/>
</dbReference>
<dbReference type="EMBL" id="SIRE01000008">
    <property type="protein sequence ID" value="TBL78956.1"/>
    <property type="molecule type" value="Genomic_DNA"/>
</dbReference>
<dbReference type="InterPro" id="IPR006061">
    <property type="entry name" value="SBP_1_CS"/>
</dbReference>
<dbReference type="Pfam" id="PF01547">
    <property type="entry name" value="SBP_bac_1"/>
    <property type="match status" value="1"/>
</dbReference>
<dbReference type="Gene3D" id="3.40.190.10">
    <property type="entry name" value="Periplasmic binding protein-like II"/>
    <property type="match status" value="1"/>
</dbReference>
<evidence type="ECO:0000313" key="6">
    <source>
        <dbReference type="Proteomes" id="UP000293142"/>
    </source>
</evidence>
<comment type="caution">
    <text evidence="5">The sequence shown here is derived from an EMBL/GenBank/DDBJ whole genome shotgun (WGS) entry which is preliminary data.</text>
</comment>
<dbReference type="InterPro" id="IPR050490">
    <property type="entry name" value="Bact_solute-bd_prot1"/>
</dbReference>
<dbReference type="PANTHER" id="PTHR43649">
    <property type="entry name" value="ARABINOSE-BINDING PROTEIN-RELATED"/>
    <property type="match status" value="1"/>
</dbReference>
<comment type="similarity">
    <text evidence="1">Belongs to the bacterial solute-binding protein 1 family.</text>
</comment>
<evidence type="ECO:0000256" key="1">
    <source>
        <dbReference type="ARBA" id="ARBA00008520"/>
    </source>
</evidence>
<dbReference type="PROSITE" id="PS51257">
    <property type="entry name" value="PROKAR_LIPOPROTEIN"/>
    <property type="match status" value="1"/>
</dbReference>
<evidence type="ECO:0000256" key="3">
    <source>
        <dbReference type="ARBA" id="ARBA00022729"/>
    </source>
</evidence>
<dbReference type="CDD" id="cd13585">
    <property type="entry name" value="PBP2_TMBP_like"/>
    <property type="match status" value="1"/>
</dbReference>
<keyword evidence="6" id="KW-1185">Reference proteome</keyword>
<protein>
    <submittedName>
        <fullName evidence="5">Sugar ABC transporter substrate-binding protein</fullName>
    </submittedName>
</protein>
<dbReference type="AlphaFoldDB" id="A0A4Q9DSA9"/>
<proteinExistence type="inferred from homology"/>
<dbReference type="RefSeq" id="WP_131013592.1">
    <property type="nucleotide sequence ID" value="NZ_SIRE01000008.1"/>
</dbReference>
<keyword evidence="2" id="KW-0813">Transport</keyword>
<dbReference type="Proteomes" id="UP000293142">
    <property type="component" value="Unassembled WGS sequence"/>
</dbReference>
<keyword evidence="3 4" id="KW-0732">Signal</keyword>
<evidence type="ECO:0000313" key="5">
    <source>
        <dbReference type="EMBL" id="TBL78956.1"/>
    </source>
</evidence>
<dbReference type="OrthoDB" id="9782846at2"/>
<dbReference type="InterPro" id="IPR006059">
    <property type="entry name" value="SBP"/>
</dbReference>
<feature type="chain" id="PRO_5020750316" evidence="4">
    <location>
        <begin position="26"/>
        <end position="436"/>
    </location>
</feature>
<dbReference type="GO" id="GO:0055085">
    <property type="term" value="P:transmembrane transport"/>
    <property type="evidence" value="ECO:0007669"/>
    <property type="project" value="InterPro"/>
</dbReference>
<feature type="signal peptide" evidence="4">
    <location>
        <begin position="1"/>
        <end position="25"/>
    </location>
</feature>
<name>A0A4Q9DSA9_9BACL</name>
<organism evidence="5 6">
    <name type="scientific">Paenibacillus thalictri</name>
    <dbReference type="NCBI Taxonomy" id="2527873"/>
    <lineage>
        <taxon>Bacteria</taxon>
        <taxon>Bacillati</taxon>
        <taxon>Bacillota</taxon>
        <taxon>Bacilli</taxon>
        <taxon>Bacillales</taxon>
        <taxon>Paenibacillaceae</taxon>
        <taxon>Paenibacillus</taxon>
    </lineage>
</organism>
<sequence>MKKVWISIAASVVLLSVTAGCSSGANVKSSGNEASGTVDKAKKDITLKLSIWGDDNRKRVFEDLGKKFTEKHPNIKVEVMLIPYAEYPKKMSIMVASRTVPDVAWLYDAIIPQLRDSDQLLDLADLSKDAAYDLNDIYASNMDIYRKNGKLYGIPFSAGPKVLFYNKKLFQEKGLKTPNELAKEGKWTYDELIKTVKALTDPSKGIYGVKFGDGSNWKDALTDTIWSFGADIFNEDGSKFLLNSPEGEKVFQMYDDMMFKDFIHPKPGDQLPFESGKIGMYRGTFSYSASARKAEGLEFDIAPMPKGPKADAPFYNGVSGYSVMKDSEHHAEAIELLKFFTDKEGIKALQSTFPPTRKSVLESAEFANLNAQPSAEGIKLAMSQPMMAGGRIIPTPTNWQQIDSKMQSMLDMLYTRNASVKQMLDRMEKEVTPLLK</sequence>
<evidence type="ECO:0000256" key="4">
    <source>
        <dbReference type="SAM" id="SignalP"/>
    </source>
</evidence>
<dbReference type="PROSITE" id="PS01037">
    <property type="entry name" value="SBP_BACTERIAL_1"/>
    <property type="match status" value="1"/>
</dbReference>
<gene>
    <name evidence="5" type="ORF">EYB31_12050</name>
</gene>
<dbReference type="PANTHER" id="PTHR43649:SF12">
    <property type="entry name" value="DIACETYLCHITOBIOSE BINDING PROTEIN DASA"/>
    <property type="match status" value="1"/>
</dbReference>